<dbReference type="GO" id="GO:0003684">
    <property type="term" value="F:damaged DNA binding"/>
    <property type="evidence" value="ECO:0007669"/>
    <property type="project" value="InterPro"/>
</dbReference>
<evidence type="ECO:0000256" key="11">
    <source>
        <dbReference type="ARBA" id="ARBA00023239"/>
    </source>
</evidence>
<feature type="active site" description="Proton donor; for beta-elimination activity" evidence="15">
    <location>
        <position position="60"/>
    </location>
</feature>
<evidence type="ECO:0000256" key="6">
    <source>
        <dbReference type="ARBA" id="ARBA00022771"/>
    </source>
</evidence>
<evidence type="ECO:0000313" key="19">
    <source>
        <dbReference type="Proteomes" id="UP000030528"/>
    </source>
</evidence>
<accession>A0A0A5GJG0</accession>
<keyword evidence="11 15" id="KW-0456">Lyase</keyword>
<dbReference type="Pfam" id="PF06827">
    <property type="entry name" value="zf-FPG_IleRS"/>
    <property type="match status" value="1"/>
</dbReference>
<dbReference type="InterPro" id="IPR012319">
    <property type="entry name" value="FPG_cat"/>
</dbReference>
<evidence type="ECO:0000256" key="10">
    <source>
        <dbReference type="ARBA" id="ARBA00023204"/>
    </source>
</evidence>
<keyword evidence="8 15" id="KW-0862">Zinc</keyword>
<evidence type="ECO:0000256" key="3">
    <source>
        <dbReference type="ARBA" id="ARBA00011245"/>
    </source>
</evidence>
<dbReference type="GO" id="GO:0006284">
    <property type="term" value="P:base-excision repair"/>
    <property type="evidence" value="ECO:0007669"/>
    <property type="project" value="InterPro"/>
</dbReference>
<dbReference type="EC" id="4.2.99.18" evidence="15"/>
<evidence type="ECO:0000256" key="7">
    <source>
        <dbReference type="ARBA" id="ARBA00022801"/>
    </source>
</evidence>
<dbReference type="FunFam" id="1.10.8.50:FF:000003">
    <property type="entry name" value="Formamidopyrimidine-DNA glycosylase"/>
    <property type="match status" value="1"/>
</dbReference>
<dbReference type="NCBIfam" id="NF002211">
    <property type="entry name" value="PRK01103.1"/>
    <property type="match status" value="1"/>
</dbReference>
<evidence type="ECO:0000313" key="18">
    <source>
        <dbReference type="EMBL" id="KGX93391.1"/>
    </source>
</evidence>
<dbReference type="InterPro" id="IPR010663">
    <property type="entry name" value="Znf_FPG/IleRS"/>
</dbReference>
<dbReference type="PANTHER" id="PTHR22993:SF9">
    <property type="entry name" value="FORMAMIDOPYRIMIDINE-DNA GLYCOSYLASE"/>
    <property type="match status" value="1"/>
</dbReference>
<feature type="domain" description="Formamidopyrimidine-DNA glycosylase catalytic" evidence="17">
    <location>
        <begin position="2"/>
        <end position="115"/>
    </location>
</feature>
<evidence type="ECO:0000256" key="15">
    <source>
        <dbReference type="HAMAP-Rule" id="MF_00103"/>
    </source>
</evidence>
<dbReference type="InterPro" id="IPR020629">
    <property type="entry name" value="FPG_Glyclase"/>
</dbReference>
<evidence type="ECO:0000256" key="2">
    <source>
        <dbReference type="ARBA" id="ARBA00009409"/>
    </source>
</evidence>
<dbReference type="InterPro" id="IPR010979">
    <property type="entry name" value="Ribosomal_uS13-like_H2TH"/>
</dbReference>
<dbReference type="SUPFAM" id="SSF46946">
    <property type="entry name" value="S13-like H2TH domain"/>
    <property type="match status" value="1"/>
</dbReference>
<dbReference type="InterPro" id="IPR015886">
    <property type="entry name" value="H2TH_FPG"/>
</dbReference>
<evidence type="ECO:0000256" key="14">
    <source>
        <dbReference type="ARBA" id="ARBA00044632"/>
    </source>
</evidence>
<dbReference type="SUPFAM" id="SSF57716">
    <property type="entry name" value="Glucocorticoid receptor-like (DNA-binding domain)"/>
    <property type="match status" value="1"/>
</dbReference>
<dbReference type="PROSITE" id="PS51068">
    <property type="entry name" value="FPG_CAT"/>
    <property type="match status" value="1"/>
</dbReference>
<keyword evidence="9 15" id="KW-0238">DNA-binding</keyword>
<comment type="caution">
    <text evidence="15">Lacks conserved residue(s) required for the propagation of feature annotation.</text>
</comment>
<evidence type="ECO:0000259" key="17">
    <source>
        <dbReference type="PROSITE" id="PS51068"/>
    </source>
</evidence>
<feature type="active site" description="Proton donor; for delta-elimination activity" evidence="15">
    <location>
        <position position="264"/>
    </location>
</feature>
<dbReference type="AlphaFoldDB" id="A0A0A5GJG0"/>
<evidence type="ECO:0000256" key="12">
    <source>
        <dbReference type="ARBA" id="ARBA00023268"/>
    </source>
</evidence>
<dbReference type="STRING" id="1385510.GCA_000425205_00923"/>
<keyword evidence="4 15" id="KW-0479">Metal-binding</keyword>
<dbReference type="GO" id="GO:0140078">
    <property type="term" value="F:class I DNA-(apurinic or apyrimidinic site) endonuclease activity"/>
    <property type="evidence" value="ECO:0007669"/>
    <property type="project" value="UniProtKB-EC"/>
</dbReference>
<dbReference type="GO" id="GO:0034039">
    <property type="term" value="F:8-oxo-7,8-dihydroguanine DNA N-glycosylase activity"/>
    <property type="evidence" value="ECO:0007669"/>
    <property type="project" value="TreeGrafter"/>
</dbReference>
<keyword evidence="7 15" id="KW-0378">Hydrolase</keyword>
<comment type="caution">
    <text evidence="18">The sequence shown here is derived from an EMBL/GenBank/DDBJ whole genome shotgun (WGS) entry which is preliminary data.</text>
</comment>
<dbReference type="Pfam" id="PF06831">
    <property type="entry name" value="H2TH"/>
    <property type="match status" value="1"/>
</dbReference>
<reference evidence="18 19" key="1">
    <citation type="submission" date="2013-08" db="EMBL/GenBank/DDBJ databases">
        <authorList>
            <person name="Huang J."/>
            <person name="Wang G."/>
        </authorList>
    </citation>
    <scope>NUCLEOTIDE SEQUENCE [LARGE SCALE GENOMIC DNA]</scope>
    <source>
        <strain evidence="18 19">JSM 076056</strain>
    </source>
</reference>
<comment type="catalytic activity">
    <reaction evidence="1 15">
        <text>Hydrolysis of DNA containing ring-opened 7-methylguanine residues, releasing 2,6-diamino-4-hydroxy-5-(N-methyl)formamidopyrimidine.</text>
        <dbReference type="EC" id="3.2.2.23"/>
    </reaction>
</comment>
<evidence type="ECO:0000256" key="1">
    <source>
        <dbReference type="ARBA" id="ARBA00001668"/>
    </source>
</evidence>
<evidence type="ECO:0000256" key="9">
    <source>
        <dbReference type="ARBA" id="ARBA00023125"/>
    </source>
</evidence>
<dbReference type="RefSeq" id="WP_026801956.1">
    <property type="nucleotide sequence ID" value="NZ_AVPE01000002.1"/>
</dbReference>
<dbReference type="OrthoDB" id="9800855at2"/>
<feature type="binding site" evidence="15">
    <location>
        <position position="112"/>
    </location>
    <ligand>
        <name>DNA</name>
        <dbReference type="ChEBI" id="CHEBI:16991"/>
    </ligand>
</feature>
<dbReference type="SMART" id="SM00898">
    <property type="entry name" value="Fapy_DNA_glyco"/>
    <property type="match status" value="1"/>
</dbReference>
<dbReference type="eggNOG" id="COG0266">
    <property type="taxonomic scope" value="Bacteria"/>
</dbReference>
<dbReference type="PANTHER" id="PTHR22993">
    <property type="entry name" value="FORMAMIDOPYRIMIDINE-DNA GLYCOSYLASE"/>
    <property type="match status" value="1"/>
</dbReference>
<dbReference type="PROSITE" id="PS51066">
    <property type="entry name" value="ZF_FPG_2"/>
    <property type="match status" value="1"/>
</dbReference>
<protein>
    <recommendedName>
        <fullName evidence="15">Formamidopyrimidine-DNA glycosylase</fullName>
        <shortName evidence="15">Fapy-DNA glycosylase</shortName>
        <ecNumber evidence="15">3.2.2.23</ecNumber>
    </recommendedName>
    <alternativeName>
        <fullName evidence="15">DNA-(apurinic or apyrimidinic site) lyase MutM</fullName>
        <shortName evidence="15">AP lyase MutM</shortName>
        <ecNumber evidence="15">4.2.99.18</ecNumber>
    </alternativeName>
</protein>
<dbReference type="EMBL" id="AVPE01000002">
    <property type="protein sequence ID" value="KGX93391.1"/>
    <property type="molecule type" value="Genomic_DNA"/>
</dbReference>
<comment type="function">
    <text evidence="15">Involved in base excision repair of DNA damaged by oxidation or by mutagenic agents. Acts as DNA glycosylase that recognizes and removes damaged bases. Has a preference for oxidized purines, such as 7,8-dihydro-8-oxoguanine (8-oxoG). Has AP (apurinic/apyrimidinic) lyase activity and introduces nicks in the DNA strand. Cleaves the DNA backbone by beta-delta elimination to generate a single-strand break at the site of the removed base with both 3'- and 5'-phosphates.</text>
</comment>
<keyword evidence="10 15" id="KW-0234">DNA repair</keyword>
<dbReference type="Gene3D" id="3.20.190.10">
    <property type="entry name" value="MutM-like, N-terminal"/>
    <property type="match status" value="1"/>
</dbReference>
<comment type="subunit">
    <text evidence="3 15">Monomer.</text>
</comment>
<evidence type="ECO:0000256" key="13">
    <source>
        <dbReference type="ARBA" id="ARBA00023295"/>
    </source>
</evidence>
<dbReference type="SMART" id="SM01232">
    <property type="entry name" value="H2TH"/>
    <property type="match status" value="1"/>
</dbReference>
<keyword evidence="5 15" id="KW-0227">DNA damage</keyword>
<dbReference type="SUPFAM" id="SSF81624">
    <property type="entry name" value="N-terminal domain of MutM-like DNA repair proteins"/>
    <property type="match status" value="1"/>
</dbReference>
<keyword evidence="19" id="KW-1185">Reference proteome</keyword>
<dbReference type="Pfam" id="PF01149">
    <property type="entry name" value="Fapy_DNA_glyco"/>
    <property type="match status" value="1"/>
</dbReference>
<dbReference type="NCBIfam" id="TIGR00577">
    <property type="entry name" value="fpg"/>
    <property type="match status" value="1"/>
</dbReference>
<dbReference type="FunFam" id="3.20.190.10:FF:000001">
    <property type="entry name" value="Formamidopyrimidine-DNA glycosylase"/>
    <property type="match status" value="1"/>
</dbReference>
<proteinExistence type="inferred from homology"/>
<keyword evidence="6 15" id="KW-0863">Zinc-finger</keyword>
<comment type="cofactor">
    <cofactor evidence="15">
        <name>Zn(2+)</name>
        <dbReference type="ChEBI" id="CHEBI:29105"/>
    </cofactor>
    <text evidence="15">Binds 1 zinc ion per subunit.</text>
</comment>
<evidence type="ECO:0000256" key="5">
    <source>
        <dbReference type="ARBA" id="ARBA00022763"/>
    </source>
</evidence>
<dbReference type="HAMAP" id="MF_00103">
    <property type="entry name" value="Fapy_DNA_glycosyl"/>
    <property type="match status" value="1"/>
</dbReference>
<dbReference type="Proteomes" id="UP000030528">
    <property type="component" value="Unassembled WGS sequence"/>
</dbReference>
<feature type="active site" description="Proton donor" evidence="15">
    <location>
        <position position="3"/>
    </location>
</feature>
<keyword evidence="12 15" id="KW-0511">Multifunctional enzyme</keyword>
<dbReference type="CDD" id="cd08966">
    <property type="entry name" value="EcFpg-like_N"/>
    <property type="match status" value="1"/>
</dbReference>
<feature type="active site" description="Schiff-base intermediate with DNA" evidence="15">
    <location>
        <position position="2"/>
    </location>
</feature>
<keyword evidence="13 15" id="KW-0326">Glycosidase</keyword>
<name>A0A0A5GJG0_9BACI</name>
<dbReference type="InterPro" id="IPR000214">
    <property type="entry name" value="Znf_DNA_glyclase/AP_lyase"/>
</dbReference>
<feature type="binding site" evidence="15">
    <location>
        <position position="93"/>
    </location>
    <ligand>
        <name>DNA</name>
        <dbReference type="ChEBI" id="CHEBI:16991"/>
    </ligand>
</feature>
<comment type="catalytic activity">
    <reaction evidence="14 15">
        <text>2'-deoxyribonucleotide-(2'-deoxyribose 5'-phosphate)-2'-deoxyribonucleotide-DNA = a 3'-end 2'-deoxyribonucleotide-(2,3-dehydro-2,3-deoxyribose 5'-phosphate)-DNA + a 5'-end 5'-phospho-2'-deoxyribonucleoside-DNA + H(+)</text>
        <dbReference type="Rhea" id="RHEA:66592"/>
        <dbReference type="Rhea" id="RHEA-COMP:13180"/>
        <dbReference type="Rhea" id="RHEA-COMP:16897"/>
        <dbReference type="Rhea" id="RHEA-COMP:17067"/>
        <dbReference type="ChEBI" id="CHEBI:15378"/>
        <dbReference type="ChEBI" id="CHEBI:136412"/>
        <dbReference type="ChEBI" id="CHEBI:157695"/>
        <dbReference type="ChEBI" id="CHEBI:167181"/>
        <dbReference type="EC" id="4.2.99.18"/>
    </reaction>
</comment>
<dbReference type="GO" id="GO:0008270">
    <property type="term" value="F:zinc ion binding"/>
    <property type="evidence" value="ECO:0007669"/>
    <property type="project" value="UniProtKB-UniRule"/>
</dbReference>
<evidence type="ECO:0000256" key="8">
    <source>
        <dbReference type="ARBA" id="ARBA00022833"/>
    </source>
</evidence>
<evidence type="ECO:0000259" key="16">
    <source>
        <dbReference type="PROSITE" id="PS51066"/>
    </source>
</evidence>
<organism evidence="18 19">
    <name type="scientific">Pontibacillus halophilus JSM 076056 = DSM 19796</name>
    <dbReference type="NCBI Taxonomy" id="1385510"/>
    <lineage>
        <taxon>Bacteria</taxon>
        <taxon>Bacillati</taxon>
        <taxon>Bacillota</taxon>
        <taxon>Bacilli</taxon>
        <taxon>Bacillales</taxon>
        <taxon>Bacillaceae</taxon>
        <taxon>Pontibacillus</taxon>
    </lineage>
</organism>
<feature type="domain" description="FPG-type" evidence="16">
    <location>
        <begin position="240"/>
        <end position="274"/>
    </location>
</feature>
<evidence type="ECO:0000256" key="4">
    <source>
        <dbReference type="ARBA" id="ARBA00022723"/>
    </source>
</evidence>
<sequence length="274" mass="31089">MPELPEVETVKRTLDQLILNKTVQDIEVKWDNIIQRPKEVQEFIELLVDQTVQSVSRRGKFLLIYFDTHVLVSHLRMEGKYAVHPTDAEVANHTHVLFHFTDGTDLRYQDVRKFGTMHIFQIGEEFNHAPLNQLGPEPFSDSFTADYLYERLHRTSRHVKTALLDQTVVAGLGNIYVDEVLFNAGIHPMRRGMDLTHGETEVLVKETAAVLASSIEQGGSTIRTYLNSQGQIGSFQKQLNVYSKEDEPCVTCGAPIVKMKVGQRGTHVCLNCQK</sequence>
<comment type="similarity">
    <text evidence="2 15">Belongs to the FPG family.</text>
</comment>
<dbReference type="GO" id="GO:0003690">
    <property type="term" value="F:double-stranded DNA binding"/>
    <property type="evidence" value="ECO:0007669"/>
    <property type="project" value="UniProtKB-ARBA"/>
</dbReference>
<dbReference type="InterPro" id="IPR035937">
    <property type="entry name" value="FPG_N"/>
</dbReference>
<dbReference type="Gene3D" id="1.10.8.50">
    <property type="match status" value="1"/>
</dbReference>
<dbReference type="EC" id="3.2.2.23" evidence="15"/>
<gene>
    <name evidence="15" type="primary">mutM</name>
    <name evidence="15" type="synonym">fpg</name>
    <name evidence="18" type="ORF">N781_10065</name>
</gene>